<feature type="transmembrane region" description="Helical" evidence="1">
    <location>
        <begin position="7"/>
        <end position="31"/>
    </location>
</feature>
<protein>
    <recommendedName>
        <fullName evidence="5">Alkaline shock response membrane anchor protein AmaP</fullName>
    </recommendedName>
</protein>
<dbReference type="Proteomes" id="UP001157137">
    <property type="component" value="Unassembled WGS sequence"/>
</dbReference>
<dbReference type="NCBIfam" id="NF033218">
    <property type="entry name" value="anchor_AmaP"/>
    <property type="match status" value="1"/>
</dbReference>
<keyword evidence="4" id="KW-1185">Reference proteome</keyword>
<proteinExistence type="predicted"/>
<gene>
    <name evidence="2" type="ORF">Heshes_14400</name>
    <name evidence="3" type="ORF">SAMN04489725_10572</name>
</gene>
<feature type="transmembrane region" description="Helical" evidence="1">
    <location>
        <begin position="43"/>
        <end position="65"/>
    </location>
</feature>
<sequence length="181" mass="19782">MSLLDRLLLFLFSVIGLVVGVVLALVGANVISVTWLSTELLTVPYNMVAIVVGVVAALLSLRFLFYRLSRMQTAEYVALTGDHGQIRISYDTLRQLANRRGSQLKGAESFDSRIRQGQEGILILVRMQVLPDVDIAQLSRDAQTAVKEYVERATGVVVERVLVHVTELAGGARSGKAWSGV</sequence>
<dbReference type="Proteomes" id="UP000182589">
    <property type="component" value="Unassembled WGS sequence"/>
</dbReference>
<evidence type="ECO:0000256" key="1">
    <source>
        <dbReference type="SAM" id="Phobius"/>
    </source>
</evidence>
<dbReference type="AlphaFoldDB" id="A0A1H2T486"/>
<accession>A0A1H2T486</accession>
<evidence type="ECO:0000313" key="2">
    <source>
        <dbReference type="EMBL" id="GLV13756.1"/>
    </source>
</evidence>
<keyword evidence="1" id="KW-0472">Membrane</keyword>
<evidence type="ECO:0000313" key="4">
    <source>
        <dbReference type="Proteomes" id="UP000182589"/>
    </source>
</evidence>
<reference evidence="3" key="1">
    <citation type="submission" date="2016-10" db="EMBL/GenBank/DDBJ databases">
        <authorList>
            <person name="de Groot N.N."/>
        </authorList>
    </citation>
    <scope>NUCLEOTIDE SEQUENCE [LARGE SCALE GENOMIC DNA]</scope>
    <source>
        <strain evidence="3">DSM 12489</strain>
    </source>
</reference>
<reference evidence="4" key="2">
    <citation type="submission" date="2016-10" db="EMBL/GenBank/DDBJ databases">
        <authorList>
            <person name="Varghese N."/>
        </authorList>
    </citation>
    <scope>NUCLEOTIDE SEQUENCE [LARGE SCALE GENOMIC DNA]</scope>
    <source>
        <strain evidence="4">DSM 12489</strain>
    </source>
</reference>
<keyword evidence="1" id="KW-0812">Transmembrane</keyword>
<dbReference type="EMBL" id="FNOJ01000005">
    <property type="protein sequence ID" value="SDW38766.1"/>
    <property type="molecule type" value="Genomic_DNA"/>
</dbReference>
<organism evidence="3 4">
    <name type="scientific">Alicyclobacillus hesperidum</name>
    <dbReference type="NCBI Taxonomy" id="89784"/>
    <lineage>
        <taxon>Bacteria</taxon>
        <taxon>Bacillati</taxon>
        <taxon>Bacillota</taxon>
        <taxon>Bacilli</taxon>
        <taxon>Bacillales</taxon>
        <taxon>Alicyclobacillaceae</taxon>
        <taxon>Alicyclobacillus</taxon>
    </lineage>
</organism>
<name>A0A1H2T486_9BACL</name>
<dbReference type="EMBL" id="BSRA01000007">
    <property type="protein sequence ID" value="GLV13756.1"/>
    <property type="molecule type" value="Genomic_DNA"/>
</dbReference>
<keyword evidence="1" id="KW-1133">Transmembrane helix</keyword>
<evidence type="ECO:0000313" key="3">
    <source>
        <dbReference type="EMBL" id="SDW38766.1"/>
    </source>
</evidence>
<evidence type="ECO:0008006" key="5">
    <source>
        <dbReference type="Google" id="ProtNLM"/>
    </source>
</evidence>
<dbReference type="STRING" id="89784.SAMN04489725_10572"/>
<reference evidence="2" key="3">
    <citation type="submission" date="2023-02" db="EMBL/GenBank/DDBJ databases">
        <title>Proposal of a novel subspecies: Alicyclobacillus hesperidum subspecies aegle.</title>
        <authorList>
            <person name="Goto K."/>
            <person name="Fujii T."/>
            <person name="Yasui K."/>
            <person name="Mochida K."/>
            <person name="Kato-Tanaka Y."/>
            <person name="Morohoshi S."/>
            <person name="An S.Y."/>
            <person name="Kasai H."/>
            <person name="Yokota A."/>
        </authorList>
    </citation>
    <scope>NUCLEOTIDE SEQUENCE</scope>
    <source>
        <strain evidence="2">DSM 12766</strain>
    </source>
</reference>
<dbReference type="RefSeq" id="WP_040289234.1">
    <property type="nucleotide sequence ID" value="NZ_BSRA01000007.1"/>
</dbReference>